<evidence type="ECO:0000313" key="2">
    <source>
        <dbReference type="Proteomes" id="UP001054837"/>
    </source>
</evidence>
<evidence type="ECO:0000313" key="1">
    <source>
        <dbReference type="EMBL" id="GIY74864.1"/>
    </source>
</evidence>
<sequence>MCKSEFETSMVSGLISITKSKYKKTSRLRQQLLLNIILKKLREELEKARVTRIKALGQSKTDGSQSSEDDPFGLNNFFSALKSTDCNEEKKS</sequence>
<dbReference type="EMBL" id="BPLQ01013794">
    <property type="protein sequence ID" value="GIY74864.1"/>
    <property type="molecule type" value="Genomic_DNA"/>
</dbReference>
<name>A0AAV4VYT1_9ARAC</name>
<proteinExistence type="predicted"/>
<dbReference type="Proteomes" id="UP001054837">
    <property type="component" value="Unassembled WGS sequence"/>
</dbReference>
<accession>A0AAV4VYT1</accession>
<organism evidence="1 2">
    <name type="scientific">Caerostris darwini</name>
    <dbReference type="NCBI Taxonomy" id="1538125"/>
    <lineage>
        <taxon>Eukaryota</taxon>
        <taxon>Metazoa</taxon>
        <taxon>Ecdysozoa</taxon>
        <taxon>Arthropoda</taxon>
        <taxon>Chelicerata</taxon>
        <taxon>Arachnida</taxon>
        <taxon>Araneae</taxon>
        <taxon>Araneomorphae</taxon>
        <taxon>Entelegynae</taxon>
        <taxon>Araneoidea</taxon>
        <taxon>Araneidae</taxon>
        <taxon>Caerostris</taxon>
    </lineage>
</organism>
<protein>
    <submittedName>
        <fullName evidence="1">Uncharacterized protein</fullName>
    </submittedName>
</protein>
<comment type="caution">
    <text evidence="1">The sequence shown here is derived from an EMBL/GenBank/DDBJ whole genome shotgun (WGS) entry which is preliminary data.</text>
</comment>
<dbReference type="AlphaFoldDB" id="A0AAV4VYT1"/>
<keyword evidence="2" id="KW-1185">Reference proteome</keyword>
<gene>
    <name evidence="1" type="ORF">CDAR_73271</name>
</gene>
<reference evidence="1 2" key="1">
    <citation type="submission" date="2021-06" db="EMBL/GenBank/DDBJ databases">
        <title>Caerostris darwini draft genome.</title>
        <authorList>
            <person name="Kono N."/>
            <person name="Arakawa K."/>
        </authorList>
    </citation>
    <scope>NUCLEOTIDE SEQUENCE [LARGE SCALE GENOMIC DNA]</scope>
</reference>